<dbReference type="Pfam" id="PF20091">
    <property type="entry name" value="Abhydrolase_10"/>
    <property type="match status" value="1"/>
</dbReference>
<dbReference type="InterPro" id="IPR045394">
    <property type="entry name" value="Abhydrolase_dom"/>
</dbReference>
<sequence>MSVRMTALGLAGALTVSTLVAAPASATGHRPRPSTATGVAVANATVTGPIPRTSPVGDPAHGYPFLATDVDLAAAGYVEQEFFVSGTATRYATAGTGTATVTSTGHPYATRIVVRRPASAKKFNGVVIAEWNNVSNQWDQEVDWFQTREHLIRQGYAWVGVSAQRAGLHSATGLKAWSPTRYGALDLTAGGTITDDTLSYDVFSQAVKAVRRPAGTDPLGGLPPPRYVLATGHSQSAGRLANYYNGIQPLANVVDAVVLHGGGGVLRTDLGAPVFRINSEGDVATGILSAAARAQADSAVLRSWEVAGASHGDWKLITDYGPLRKRDIGTYPGGYPGEPQTCTLPSLSRVPQHMAQSAVYDHTVTWVAYGVRPPTAPKIQMTDATPPAVARDGLGLALGGIRLAQHEAALRVNSGANTGPGFCFLDGSSVPLTDAQLATRYPTVRGYVDQAAAATRAAARAGYLPRSFTRDPAWYSDIRTLIGEYSAAGRIPTPVAADLTGRLGHAERAGLAGKDAAAIAHLTRLAERAGTGIARDPGARDAVLRVTRALIAIIRDCG</sequence>
<feature type="domain" description="Alpha/beta hydrolase" evidence="2">
    <location>
        <begin position="47"/>
        <end position="464"/>
    </location>
</feature>
<evidence type="ECO:0000256" key="1">
    <source>
        <dbReference type="SAM" id="SignalP"/>
    </source>
</evidence>
<feature type="signal peptide" evidence="1">
    <location>
        <begin position="1"/>
        <end position="21"/>
    </location>
</feature>
<feature type="domain" description="FIMAH" evidence="3">
    <location>
        <begin position="476"/>
        <end position="551"/>
    </location>
</feature>
<evidence type="ECO:0000259" key="3">
    <source>
        <dbReference type="Pfam" id="PF22888"/>
    </source>
</evidence>
<gene>
    <name evidence="4" type="ORF">Prum_093050</name>
</gene>
<dbReference type="Pfam" id="PF22888">
    <property type="entry name" value="FIMAH"/>
    <property type="match status" value="1"/>
</dbReference>
<accession>A0A6V8LEL2</accession>
<keyword evidence="1" id="KW-0732">Signal</keyword>
<name>A0A6V8LEL2_9ACTN</name>
<dbReference type="Proteomes" id="UP000482960">
    <property type="component" value="Unassembled WGS sequence"/>
</dbReference>
<feature type="chain" id="PRO_5038337751" evidence="1">
    <location>
        <begin position="22"/>
        <end position="558"/>
    </location>
</feature>
<comment type="caution">
    <text evidence="4">The sequence shown here is derived from an EMBL/GenBank/DDBJ whole genome shotgun (WGS) entry which is preliminary data.</text>
</comment>
<dbReference type="InterPro" id="IPR054470">
    <property type="entry name" value="FIMAH_dom"/>
</dbReference>
<evidence type="ECO:0000313" key="4">
    <source>
        <dbReference type="EMBL" id="GFJ95663.1"/>
    </source>
</evidence>
<reference evidence="4 5" key="1">
    <citation type="submission" date="2020-03" db="EMBL/GenBank/DDBJ databases">
        <title>Whole genome shotgun sequence of Phytohabitans rumicis NBRC 108638.</title>
        <authorList>
            <person name="Komaki H."/>
            <person name="Tamura T."/>
        </authorList>
    </citation>
    <scope>NUCLEOTIDE SEQUENCE [LARGE SCALE GENOMIC DNA]</scope>
    <source>
        <strain evidence="4 5">NBRC 108638</strain>
    </source>
</reference>
<dbReference type="EMBL" id="BLPG01000002">
    <property type="protein sequence ID" value="GFJ95663.1"/>
    <property type="molecule type" value="Genomic_DNA"/>
</dbReference>
<organism evidence="4 5">
    <name type="scientific">Phytohabitans rumicis</name>
    <dbReference type="NCBI Taxonomy" id="1076125"/>
    <lineage>
        <taxon>Bacteria</taxon>
        <taxon>Bacillati</taxon>
        <taxon>Actinomycetota</taxon>
        <taxon>Actinomycetes</taxon>
        <taxon>Micromonosporales</taxon>
        <taxon>Micromonosporaceae</taxon>
    </lineage>
</organism>
<reference evidence="4 5" key="2">
    <citation type="submission" date="2020-03" db="EMBL/GenBank/DDBJ databases">
        <authorList>
            <person name="Ichikawa N."/>
            <person name="Kimura A."/>
            <person name="Kitahashi Y."/>
            <person name="Uohara A."/>
        </authorList>
    </citation>
    <scope>NUCLEOTIDE SEQUENCE [LARGE SCALE GENOMIC DNA]</scope>
    <source>
        <strain evidence="4 5">NBRC 108638</strain>
    </source>
</reference>
<evidence type="ECO:0000313" key="5">
    <source>
        <dbReference type="Proteomes" id="UP000482960"/>
    </source>
</evidence>
<proteinExistence type="predicted"/>
<dbReference type="RefSeq" id="WP_173084946.1">
    <property type="nucleotide sequence ID" value="NZ_BAABJB010000060.1"/>
</dbReference>
<dbReference type="AlphaFoldDB" id="A0A6V8LEL2"/>
<keyword evidence="5" id="KW-1185">Reference proteome</keyword>
<protein>
    <submittedName>
        <fullName evidence="4">Uncharacterized protein</fullName>
    </submittedName>
</protein>
<evidence type="ECO:0000259" key="2">
    <source>
        <dbReference type="Pfam" id="PF20091"/>
    </source>
</evidence>